<dbReference type="InterPro" id="IPR029058">
    <property type="entry name" value="AB_hydrolase_fold"/>
</dbReference>
<accession>A0A9N8KNT4</accession>
<dbReference type="Gene3D" id="3.40.50.1820">
    <property type="entry name" value="alpha/beta hydrolase"/>
    <property type="match status" value="1"/>
</dbReference>
<keyword evidence="4" id="KW-1185">Reference proteome</keyword>
<name>A0A9N8KNT4_9PEZI</name>
<evidence type="ECO:0000256" key="1">
    <source>
        <dbReference type="ARBA" id="ARBA00022801"/>
    </source>
</evidence>
<sequence length="356" mass="40171">MKAHTQLDEQAEAWLSAPPVLSETPIVAELESISLRIQYFFLVWAVKIAITLQLAYLRIFKPTSETQPTFVKTYSCRPKLPVRVFLPKSHREGSKTALPLYIDIHGGGFVTCDASIDDPFCKSWCERTGMVVVSLNYRKAPVHQFPVPTLDIAAIARAVIDDETLDIDKSRVVMGGFSAGGSLALTSCQLPELQGLIRAAVSYYPPVDWSHPPPVKWAHRLCTEKKTESLNTVGPALNWAYVPTNQDRTEKLLSPTYATKQELPKWVCMIAAQHDMLCREARNMIYSLADKEVPESGWEQGWERGTYKWLLAEGVRHGFTDEFGRKQGRSQDARRQVCEAVYASVHDWLETKVFVE</sequence>
<comment type="caution">
    <text evidence="3">The sequence shown here is derived from an EMBL/GenBank/DDBJ whole genome shotgun (WGS) entry which is preliminary data.</text>
</comment>
<dbReference type="EMBL" id="CAINUL010000015">
    <property type="protein sequence ID" value="CAD0113238.1"/>
    <property type="molecule type" value="Genomic_DNA"/>
</dbReference>
<dbReference type="InterPro" id="IPR013094">
    <property type="entry name" value="AB_hydrolase_3"/>
</dbReference>
<gene>
    <name evidence="3" type="ORF">AWRI4620_LOCUS7493</name>
</gene>
<proteinExistence type="predicted"/>
<evidence type="ECO:0000313" key="3">
    <source>
        <dbReference type="EMBL" id="CAD0113238.1"/>
    </source>
</evidence>
<reference evidence="3" key="1">
    <citation type="submission" date="2020-06" db="EMBL/GenBank/DDBJ databases">
        <authorList>
            <person name="Onetto C."/>
        </authorList>
    </citation>
    <scope>NUCLEOTIDE SEQUENCE</scope>
</reference>
<dbReference type="PANTHER" id="PTHR48081">
    <property type="entry name" value="AB HYDROLASE SUPERFAMILY PROTEIN C4A8.06C"/>
    <property type="match status" value="1"/>
</dbReference>
<evidence type="ECO:0000259" key="2">
    <source>
        <dbReference type="Pfam" id="PF07859"/>
    </source>
</evidence>
<dbReference type="OrthoDB" id="408631at2759"/>
<protein>
    <recommendedName>
        <fullName evidence="2">Alpha/beta hydrolase fold-3 domain-containing protein</fullName>
    </recommendedName>
</protein>
<keyword evidence="1" id="KW-0378">Hydrolase</keyword>
<dbReference type="Pfam" id="PF07859">
    <property type="entry name" value="Abhydrolase_3"/>
    <property type="match status" value="1"/>
</dbReference>
<organism evidence="3 4">
    <name type="scientific">Aureobasidium uvarum</name>
    <dbReference type="NCBI Taxonomy" id="2773716"/>
    <lineage>
        <taxon>Eukaryota</taxon>
        <taxon>Fungi</taxon>
        <taxon>Dikarya</taxon>
        <taxon>Ascomycota</taxon>
        <taxon>Pezizomycotina</taxon>
        <taxon>Dothideomycetes</taxon>
        <taxon>Dothideomycetidae</taxon>
        <taxon>Dothideales</taxon>
        <taxon>Saccotheciaceae</taxon>
        <taxon>Aureobasidium</taxon>
    </lineage>
</organism>
<dbReference type="GO" id="GO:0016787">
    <property type="term" value="F:hydrolase activity"/>
    <property type="evidence" value="ECO:0007669"/>
    <property type="project" value="UniProtKB-KW"/>
</dbReference>
<feature type="domain" description="Alpha/beta hydrolase fold-3" evidence="2">
    <location>
        <begin position="103"/>
        <end position="294"/>
    </location>
</feature>
<dbReference type="InterPro" id="IPR050300">
    <property type="entry name" value="GDXG_lipolytic_enzyme"/>
</dbReference>
<evidence type="ECO:0000313" key="4">
    <source>
        <dbReference type="Proteomes" id="UP000745764"/>
    </source>
</evidence>
<dbReference type="PANTHER" id="PTHR48081:SF8">
    <property type="entry name" value="ALPHA_BETA HYDROLASE FOLD-3 DOMAIN-CONTAINING PROTEIN-RELATED"/>
    <property type="match status" value="1"/>
</dbReference>
<dbReference type="SUPFAM" id="SSF53474">
    <property type="entry name" value="alpha/beta-Hydrolases"/>
    <property type="match status" value="1"/>
</dbReference>
<dbReference type="Proteomes" id="UP000745764">
    <property type="component" value="Unassembled WGS sequence"/>
</dbReference>
<dbReference type="AlphaFoldDB" id="A0A9N8KNT4"/>